<sequence length="284" mass="32113">MKKKIVLITGASSGFGFLTAIELAKQDYVVIATMRDLSKKEILVSTANQLHLDNLKILQLDVTNLDQINELKESIYKQYETIDILINNAGYSVGGMTEHVSLQEWREQLDTNLFGVIAVTKAFLPLMRKKRGGKIINLGSISGRFGFPGLGPYVTSKFALSGFSESLRLELLPFHIYVSLIEAGSFKTDIWEKALSNNHFADENDYTPYLKKIYQAAEQSAKNAADPKEVIQVIQKICSSNKPKFRYQVGKGVRSLVILKNLLPWSFAERMIIKQIYRSEQKKR</sequence>
<evidence type="ECO:0000313" key="5">
    <source>
        <dbReference type="Proteomes" id="UP000018896"/>
    </source>
</evidence>
<accession>W4QXB7</accession>
<dbReference type="Gene3D" id="3.40.50.720">
    <property type="entry name" value="NAD(P)-binding Rossmann-like Domain"/>
    <property type="match status" value="1"/>
</dbReference>
<dbReference type="InterPro" id="IPR036291">
    <property type="entry name" value="NAD(P)-bd_dom_sf"/>
</dbReference>
<dbReference type="OrthoDB" id="9775296at2"/>
<organism evidence="4 5">
    <name type="scientific">Halalkalibacter akibai (strain ATCC 43226 / DSM 21942 / CIP 109018 / JCM 9157 / 1139)</name>
    <name type="common">Bacillus akibai</name>
    <dbReference type="NCBI Taxonomy" id="1236973"/>
    <lineage>
        <taxon>Bacteria</taxon>
        <taxon>Bacillati</taxon>
        <taxon>Bacillota</taxon>
        <taxon>Bacilli</taxon>
        <taxon>Bacillales</taxon>
        <taxon>Bacillaceae</taxon>
        <taxon>Halalkalibacter</taxon>
    </lineage>
</organism>
<reference evidence="4 5" key="1">
    <citation type="journal article" date="2014" name="Genome Announc.">
        <title>Draft Genome Sequences of Three Alkaliphilic Bacillus Strains, Bacillus wakoensis JCM 9140T, Bacillus akibai JCM 9157T, and Bacillus hemicellulosilyticus JCM 9152T.</title>
        <authorList>
            <person name="Yuki M."/>
            <person name="Oshima K."/>
            <person name="Suda W."/>
            <person name="Oshida Y."/>
            <person name="Kitamura K."/>
            <person name="Iida T."/>
            <person name="Hattori M."/>
            <person name="Ohkuma M."/>
        </authorList>
    </citation>
    <scope>NUCLEOTIDE SEQUENCE [LARGE SCALE GENOMIC DNA]</scope>
    <source>
        <strain evidence="4 5">JCM 9157</strain>
    </source>
</reference>
<dbReference type="NCBIfam" id="NF005372">
    <property type="entry name" value="PRK06914.1"/>
    <property type="match status" value="1"/>
</dbReference>
<dbReference type="InterPro" id="IPR020904">
    <property type="entry name" value="Sc_DH/Rdtase_CS"/>
</dbReference>
<dbReference type="GO" id="GO:0016491">
    <property type="term" value="F:oxidoreductase activity"/>
    <property type="evidence" value="ECO:0007669"/>
    <property type="project" value="UniProtKB-KW"/>
</dbReference>
<comment type="caution">
    <text evidence="4">The sequence shown here is derived from an EMBL/GenBank/DDBJ whole genome shotgun (WGS) entry which is preliminary data.</text>
</comment>
<proteinExistence type="inferred from homology"/>
<dbReference type="RefSeq" id="WP_035666580.1">
    <property type="nucleotide sequence ID" value="NZ_BAUV01000037.1"/>
</dbReference>
<dbReference type="PANTHER" id="PTHR43976:SF16">
    <property type="entry name" value="SHORT-CHAIN DEHYDROGENASE_REDUCTASE FAMILY PROTEIN"/>
    <property type="match status" value="1"/>
</dbReference>
<evidence type="ECO:0000256" key="1">
    <source>
        <dbReference type="ARBA" id="ARBA00006484"/>
    </source>
</evidence>
<keyword evidence="2" id="KW-0560">Oxidoreductase</keyword>
<dbReference type="CDD" id="cd05374">
    <property type="entry name" value="17beta-HSD-like_SDR_c"/>
    <property type="match status" value="1"/>
</dbReference>
<evidence type="ECO:0000256" key="2">
    <source>
        <dbReference type="ARBA" id="ARBA00023002"/>
    </source>
</evidence>
<dbReference type="PRINTS" id="PR00080">
    <property type="entry name" value="SDRFAMILY"/>
</dbReference>
<gene>
    <name evidence="4" type="ORF">JCM9157_3737</name>
</gene>
<dbReference type="InterPro" id="IPR002347">
    <property type="entry name" value="SDR_fam"/>
</dbReference>
<keyword evidence="5" id="KW-1185">Reference proteome</keyword>
<dbReference type="STRING" id="1236973.JCM9157_3737"/>
<dbReference type="eggNOG" id="COG4221">
    <property type="taxonomic scope" value="Bacteria"/>
</dbReference>
<dbReference type="Proteomes" id="UP000018896">
    <property type="component" value="Unassembled WGS sequence"/>
</dbReference>
<dbReference type="SUPFAM" id="SSF51735">
    <property type="entry name" value="NAD(P)-binding Rossmann-fold domains"/>
    <property type="match status" value="1"/>
</dbReference>
<dbReference type="PROSITE" id="PS00061">
    <property type="entry name" value="ADH_SHORT"/>
    <property type="match status" value="1"/>
</dbReference>
<evidence type="ECO:0000256" key="3">
    <source>
        <dbReference type="RuleBase" id="RU000363"/>
    </source>
</evidence>
<evidence type="ECO:0000313" key="4">
    <source>
        <dbReference type="EMBL" id="GAE36542.1"/>
    </source>
</evidence>
<dbReference type="AlphaFoldDB" id="W4QXB7"/>
<dbReference type="PRINTS" id="PR00081">
    <property type="entry name" value="GDHRDH"/>
</dbReference>
<dbReference type="EMBL" id="BAUV01000037">
    <property type="protein sequence ID" value="GAE36542.1"/>
    <property type="molecule type" value="Genomic_DNA"/>
</dbReference>
<dbReference type="PANTHER" id="PTHR43976">
    <property type="entry name" value="SHORT CHAIN DEHYDROGENASE"/>
    <property type="match status" value="1"/>
</dbReference>
<dbReference type="InterPro" id="IPR051911">
    <property type="entry name" value="SDR_oxidoreductase"/>
</dbReference>
<name>W4QXB7_HALA3</name>
<dbReference type="Pfam" id="PF00106">
    <property type="entry name" value="adh_short"/>
    <property type="match status" value="1"/>
</dbReference>
<protein>
    <submittedName>
        <fullName evidence="4">Oxidoreductase</fullName>
    </submittedName>
</protein>
<comment type="similarity">
    <text evidence="1 3">Belongs to the short-chain dehydrogenases/reductases (SDR) family.</text>
</comment>